<evidence type="ECO:0000313" key="2">
    <source>
        <dbReference type="Proteomes" id="UP000018766"/>
    </source>
</evidence>
<dbReference type="RefSeq" id="WP_023953417.1">
    <property type="nucleotide sequence ID" value="NZ_AYSV01000140.1"/>
</dbReference>
<accession>V8FRP9</accession>
<name>V8FRP9_9BURK</name>
<evidence type="ECO:0000313" key="1">
    <source>
        <dbReference type="EMBL" id="ETD66546.1"/>
    </source>
</evidence>
<proteinExistence type="predicted"/>
<gene>
    <name evidence="1" type="ORF">V757_12545</name>
</gene>
<dbReference type="Proteomes" id="UP000018766">
    <property type="component" value="Unassembled WGS sequence"/>
</dbReference>
<keyword evidence="2" id="KW-1185">Reference proteome</keyword>
<protein>
    <submittedName>
        <fullName evidence="1">Uncharacterized protein</fullName>
    </submittedName>
</protein>
<reference evidence="1 2" key="1">
    <citation type="submission" date="2013-11" db="EMBL/GenBank/DDBJ databases">
        <title>Genomic analysis of Pelistega sp. HM-7.</title>
        <authorList>
            <person name="Kumbhare S.V."/>
            <person name="Shetty S.A."/>
            <person name="Sharma O."/>
            <person name="Dhotre D.P."/>
        </authorList>
    </citation>
    <scope>NUCLEOTIDE SEQUENCE [LARGE SCALE GENOMIC DNA]</scope>
    <source>
        <strain evidence="1 2">HM-7</strain>
    </source>
</reference>
<sequence length="59" mass="7125">MNSDYYLLNKVADIKNKNEEEFIKELYQLKTIVKDKQYFINTLEIWKKHGTAIPDDLFN</sequence>
<dbReference type="EMBL" id="AYSV01000140">
    <property type="protein sequence ID" value="ETD66546.1"/>
    <property type="molecule type" value="Genomic_DNA"/>
</dbReference>
<organism evidence="1 2">
    <name type="scientific">Pelistega indica</name>
    <dbReference type="NCBI Taxonomy" id="1414851"/>
    <lineage>
        <taxon>Bacteria</taxon>
        <taxon>Pseudomonadati</taxon>
        <taxon>Pseudomonadota</taxon>
        <taxon>Betaproteobacteria</taxon>
        <taxon>Burkholderiales</taxon>
        <taxon>Alcaligenaceae</taxon>
        <taxon>Pelistega</taxon>
    </lineage>
</organism>
<comment type="caution">
    <text evidence="1">The sequence shown here is derived from an EMBL/GenBank/DDBJ whole genome shotgun (WGS) entry which is preliminary data.</text>
</comment>
<dbReference type="AlphaFoldDB" id="V8FRP9"/>